<gene>
    <name evidence="3" type="ORF">P3H78_08960</name>
</gene>
<keyword evidence="4" id="KW-1185">Reference proteome</keyword>
<evidence type="ECO:0000256" key="1">
    <source>
        <dbReference type="SAM" id="MobiDB-lite"/>
    </source>
</evidence>
<keyword evidence="2" id="KW-1133">Transmembrane helix</keyword>
<name>A0ABT6A299_9ACTN</name>
<dbReference type="EMBL" id="JARJBB010000003">
    <property type="protein sequence ID" value="MDF3298759.1"/>
    <property type="molecule type" value="Genomic_DNA"/>
</dbReference>
<protein>
    <submittedName>
        <fullName evidence="3">Uncharacterized protein</fullName>
    </submittedName>
</protein>
<organism evidence="3 4">
    <name type="scientific">Streptomyces tropicalis</name>
    <dbReference type="NCBI Taxonomy" id="3034234"/>
    <lineage>
        <taxon>Bacteria</taxon>
        <taxon>Bacillati</taxon>
        <taxon>Actinomycetota</taxon>
        <taxon>Actinomycetes</taxon>
        <taxon>Kitasatosporales</taxon>
        <taxon>Streptomycetaceae</taxon>
        <taxon>Streptomyces</taxon>
    </lineage>
</organism>
<sequence length="212" mass="22893">MITDVYGTPVAVPPTGGNRHGFNQFMLLLDAIPHRTLAAPPGSGAGLTRCSGPPLPAAHDTLVLCALAKDRADRYQTAEEMRDAIGKVLAGRATTVTLPPPFPPATVGHTQLPPAQDPRKERLVRRRRVRRALRAMVLPAAAVGIYVITGSHAAAHAILRVTLSPERTSSEVEPLLRHHDRVVSRRIIPRTPARPLFTRGLAGVRLIRESSP</sequence>
<keyword evidence="2" id="KW-0472">Membrane</keyword>
<comment type="caution">
    <text evidence="3">The sequence shown here is derived from an EMBL/GenBank/DDBJ whole genome shotgun (WGS) entry which is preliminary data.</text>
</comment>
<accession>A0ABT6A299</accession>
<evidence type="ECO:0000313" key="3">
    <source>
        <dbReference type="EMBL" id="MDF3298759.1"/>
    </source>
</evidence>
<dbReference type="RefSeq" id="WP_276108298.1">
    <property type="nucleotide sequence ID" value="NZ_JARJBB010000003.1"/>
</dbReference>
<feature type="transmembrane region" description="Helical" evidence="2">
    <location>
        <begin position="135"/>
        <end position="159"/>
    </location>
</feature>
<evidence type="ECO:0000313" key="4">
    <source>
        <dbReference type="Proteomes" id="UP001221150"/>
    </source>
</evidence>
<feature type="region of interest" description="Disordered" evidence="1">
    <location>
        <begin position="102"/>
        <end position="121"/>
    </location>
</feature>
<dbReference type="Proteomes" id="UP001221150">
    <property type="component" value="Unassembled WGS sequence"/>
</dbReference>
<evidence type="ECO:0000256" key="2">
    <source>
        <dbReference type="SAM" id="Phobius"/>
    </source>
</evidence>
<keyword evidence="2" id="KW-0812">Transmembrane</keyword>
<proteinExistence type="predicted"/>
<reference evidence="3 4" key="1">
    <citation type="submission" date="2023-03" db="EMBL/GenBank/DDBJ databases">
        <title>Draft genome sequence of Streptomyces sp. K1PA1 isolated from peat swamp forest in Thailand.</title>
        <authorList>
            <person name="Klaysubun C."/>
            <person name="Duangmal K."/>
        </authorList>
    </citation>
    <scope>NUCLEOTIDE SEQUENCE [LARGE SCALE GENOMIC DNA]</scope>
    <source>
        <strain evidence="3 4">K1PA1</strain>
    </source>
</reference>